<dbReference type="PANTHER" id="PTHR38785">
    <property type="entry name" value="HOMOLOG OF VIRK"/>
    <property type="match status" value="1"/>
</dbReference>
<sequence length="321" mass="35994">MKALAAAARAWRLSTEAYRGERLSRRLKQNLRWALAAALHPGTALDWFARLDTEGLSPFKEANPILAFKPMRTYLSTRWGAQRRTKVMRETYAFVLWRGGAAREALLKPGGGVPLARVPLGELGEGELLLGFDNRFRKEGEFAVLFEVPALGGRVCSLSFALEWRDNGLSLFAGCVQGVTEGDEDRMKALGKAMHGLRPKALVVFAAQEVARGLGARELYGAGNTIQVHRRKHLIHIAWAHQLTFDYDAFWSELGGREAFDGWFFLPRRARKRTREEIKPNKRSLYAKRYAMQDDLAAQIRRAMAAGPDEQGRATDLVDSP</sequence>
<dbReference type="AlphaFoldDB" id="A0AA48KBG7"/>
<dbReference type="Pfam" id="PF04393">
    <property type="entry name" value="DUF535"/>
    <property type="match status" value="1"/>
</dbReference>
<accession>A0AA48KBG7</accession>
<organism evidence="1 2">
    <name type="scientific">Mesoterricola sediminis</name>
    <dbReference type="NCBI Taxonomy" id="2927980"/>
    <lineage>
        <taxon>Bacteria</taxon>
        <taxon>Pseudomonadati</taxon>
        <taxon>Acidobacteriota</taxon>
        <taxon>Holophagae</taxon>
        <taxon>Holophagales</taxon>
        <taxon>Holophagaceae</taxon>
        <taxon>Mesoterricola</taxon>
    </lineage>
</organism>
<dbReference type="Proteomes" id="UP001228113">
    <property type="component" value="Chromosome"/>
</dbReference>
<keyword evidence="2" id="KW-1185">Reference proteome</keyword>
<dbReference type="PANTHER" id="PTHR38785:SF1">
    <property type="entry name" value="HOMOLOG OF VIRK"/>
    <property type="match status" value="1"/>
</dbReference>
<dbReference type="RefSeq" id="WP_243332379.1">
    <property type="nucleotide sequence ID" value="NZ_AP027081.1"/>
</dbReference>
<name>A0AA48KBG7_9BACT</name>
<gene>
    <name evidence="1" type="ORF">METESE_00230</name>
</gene>
<dbReference type="InterPro" id="IPR007488">
    <property type="entry name" value="DUF535"/>
</dbReference>
<reference evidence="1" key="1">
    <citation type="journal article" date="2023" name="Int. J. Syst. Evol. Microbiol.">
        <title>Mesoterricola silvestris gen. nov., sp. nov., Mesoterricola sediminis sp. nov., Geothrix oryzae sp. nov., Geothrix edaphica sp. nov., Geothrix rubra sp. nov., and Geothrix limicola sp. nov., six novel members of Acidobacteriota isolated from soils.</title>
        <authorList>
            <person name="Itoh H."/>
            <person name="Sugisawa Y."/>
            <person name="Mise K."/>
            <person name="Xu Z."/>
            <person name="Kuniyasu M."/>
            <person name="Ushijima N."/>
            <person name="Kawano K."/>
            <person name="Kobayashi E."/>
            <person name="Shiratori Y."/>
            <person name="Masuda Y."/>
            <person name="Senoo K."/>
        </authorList>
    </citation>
    <scope>NUCLEOTIDE SEQUENCE</scope>
    <source>
        <strain evidence="1">W786</strain>
    </source>
</reference>
<proteinExistence type="predicted"/>
<dbReference type="EMBL" id="AP027081">
    <property type="protein sequence ID" value="BDU75065.1"/>
    <property type="molecule type" value="Genomic_DNA"/>
</dbReference>
<evidence type="ECO:0000313" key="1">
    <source>
        <dbReference type="EMBL" id="BDU75065.1"/>
    </source>
</evidence>
<evidence type="ECO:0000313" key="2">
    <source>
        <dbReference type="Proteomes" id="UP001228113"/>
    </source>
</evidence>
<dbReference type="KEGG" id="msea:METESE_00230"/>
<protein>
    <recommendedName>
        <fullName evidence="3">DUF535 domain-containing protein</fullName>
    </recommendedName>
</protein>
<evidence type="ECO:0008006" key="3">
    <source>
        <dbReference type="Google" id="ProtNLM"/>
    </source>
</evidence>